<dbReference type="EMBL" id="GBRH01172629">
    <property type="protein sequence ID" value="JAE25267.1"/>
    <property type="molecule type" value="Transcribed_RNA"/>
</dbReference>
<protein>
    <submittedName>
        <fullName evidence="1">Uncharacterized protein</fullName>
    </submittedName>
</protein>
<reference evidence="1" key="2">
    <citation type="journal article" date="2015" name="Data Brief">
        <title>Shoot transcriptome of the giant reed, Arundo donax.</title>
        <authorList>
            <person name="Barrero R.A."/>
            <person name="Guerrero F.D."/>
            <person name="Moolhuijzen P."/>
            <person name="Goolsby J.A."/>
            <person name="Tidwell J."/>
            <person name="Bellgard S.E."/>
            <person name="Bellgard M.I."/>
        </authorList>
    </citation>
    <scope>NUCLEOTIDE SEQUENCE</scope>
    <source>
        <tissue evidence="1">Shoot tissue taken approximately 20 cm above the soil surface</tissue>
    </source>
</reference>
<organism evidence="1">
    <name type="scientific">Arundo donax</name>
    <name type="common">Giant reed</name>
    <name type="synonym">Donax arundinaceus</name>
    <dbReference type="NCBI Taxonomy" id="35708"/>
    <lineage>
        <taxon>Eukaryota</taxon>
        <taxon>Viridiplantae</taxon>
        <taxon>Streptophyta</taxon>
        <taxon>Embryophyta</taxon>
        <taxon>Tracheophyta</taxon>
        <taxon>Spermatophyta</taxon>
        <taxon>Magnoliopsida</taxon>
        <taxon>Liliopsida</taxon>
        <taxon>Poales</taxon>
        <taxon>Poaceae</taxon>
        <taxon>PACMAD clade</taxon>
        <taxon>Arundinoideae</taxon>
        <taxon>Arundineae</taxon>
        <taxon>Arundo</taxon>
    </lineage>
</organism>
<sequence>MGSIHRIHLLTRSMVCFSPRIGFHSIFLILS</sequence>
<reference evidence="1" key="1">
    <citation type="submission" date="2014-09" db="EMBL/GenBank/DDBJ databases">
        <authorList>
            <person name="Magalhaes I.L.F."/>
            <person name="Oliveira U."/>
            <person name="Santos F.R."/>
            <person name="Vidigal T.H.D.A."/>
            <person name="Brescovit A.D."/>
            <person name="Santos A.J."/>
        </authorList>
    </citation>
    <scope>NUCLEOTIDE SEQUENCE</scope>
    <source>
        <tissue evidence="1">Shoot tissue taken approximately 20 cm above the soil surface</tissue>
    </source>
</reference>
<proteinExistence type="predicted"/>
<name>A0A0A9GLA4_ARUDO</name>
<accession>A0A0A9GLA4</accession>
<dbReference type="AlphaFoldDB" id="A0A0A9GLA4"/>
<evidence type="ECO:0000313" key="1">
    <source>
        <dbReference type="EMBL" id="JAE25267.1"/>
    </source>
</evidence>